<evidence type="ECO:0000256" key="3">
    <source>
        <dbReference type="ARBA" id="ARBA00019418"/>
    </source>
</evidence>
<dbReference type="InterPro" id="IPR036714">
    <property type="entry name" value="SDH_sf"/>
</dbReference>
<dbReference type="PANTHER" id="PTHR39585">
    <property type="entry name" value="FAD ASSEMBLY FACTOR SDHE"/>
    <property type="match status" value="1"/>
</dbReference>
<evidence type="ECO:0000313" key="6">
    <source>
        <dbReference type="EMBL" id="MBM3115570.1"/>
    </source>
</evidence>
<evidence type="ECO:0000256" key="4">
    <source>
        <dbReference type="ARBA" id="ARBA00022490"/>
    </source>
</evidence>
<evidence type="ECO:0000256" key="2">
    <source>
        <dbReference type="ARBA" id="ARBA00008571"/>
    </source>
</evidence>
<organism evidence="6 7">
    <name type="scientific">Jeongeupia naejangsanensis</name>
    <dbReference type="NCBI Taxonomy" id="613195"/>
    <lineage>
        <taxon>Bacteria</taxon>
        <taxon>Pseudomonadati</taxon>
        <taxon>Pseudomonadota</taxon>
        <taxon>Betaproteobacteria</taxon>
        <taxon>Neisseriales</taxon>
        <taxon>Chitinibacteraceae</taxon>
        <taxon>Jeongeupia</taxon>
    </lineage>
</organism>
<comment type="subcellular location">
    <subcellularLocation>
        <location evidence="1">Cytoplasm</location>
    </subcellularLocation>
</comment>
<keyword evidence="5" id="KW-0143">Chaperone</keyword>
<evidence type="ECO:0000256" key="5">
    <source>
        <dbReference type="ARBA" id="ARBA00023186"/>
    </source>
</evidence>
<dbReference type="Pfam" id="PF03937">
    <property type="entry name" value="Sdh5"/>
    <property type="match status" value="1"/>
</dbReference>
<dbReference type="Proteomes" id="UP000809431">
    <property type="component" value="Unassembled WGS sequence"/>
</dbReference>
<comment type="caution">
    <text evidence="6">The sequence shown here is derived from an EMBL/GenBank/DDBJ whole genome shotgun (WGS) entry which is preliminary data.</text>
</comment>
<keyword evidence="4" id="KW-0963">Cytoplasm</keyword>
<sequence length="81" mass="9299">MDEVELKRILWRSRRGLLELDLQLERFVAEVLPTLSDTELALYGDVLLLPDQDFLAYVNGASACPDARLEPMIERIRAAQR</sequence>
<proteinExistence type="inferred from homology"/>
<dbReference type="PANTHER" id="PTHR39585:SF1">
    <property type="entry name" value="FAD ASSEMBLY FACTOR SDHE"/>
    <property type="match status" value="1"/>
</dbReference>
<dbReference type="RefSeq" id="WP_203537226.1">
    <property type="nucleotide sequence ID" value="NZ_JAESND010000002.1"/>
</dbReference>
<protein>
    <recommendedName>
        <fullName evidence="3">FAD assembly factor SdhE</fullName>
    </recommendedName>
</protein>
<gene>
    <name evidence="6" type="ORF">JMJ54_07005</name>
</gene>
<name>A0ABS2BJH6_9NEIS</name>
<dbReference type="InterPro" id="IPR050531">
    <property type="entry name" value="SdhE_FAD_assembly_factor"/>
</dbReference>
<evidence type="ECO:0000256" key="1">
    <source>
        <dbReference type="ARBA" id="ARBA00004496"/>
    </source>
</evidence>
<evidence type="ECO:0000313" key="7">
    <source>
        <dbReference type="Proteomes" id="UP000809431"/>
    </source>
</evidence>
<reference evidence="6 7" key="1">
    <citation type="submission" date="2021-01" db="EMBL/GenBank/DDBJ databases">
        <title>Draft Genome Sequence and Polyhydroxyalkanoate Biosynthetic Potential of Jeongeupia naejangsanensis Type Strain DSM 24253.</title>
        <authorList>
            <person name="Turrini P."/>
            <person name="Artuso I."/>
            <person name="Lugli G.A."/>
            <person name="Frangipani E."/>
            <person name="Ventura M."/>
            <person name="Visca P."/>
        </authorList>
    </citation>
    <scope>NUCLEOTIDE SEQUENCE [LARGE SCALE GENOMIC DNA]</scope>
    <source>
        <strain evidence="6 7">DSM 24253</strain>
    </source>
</reference>
<dbReference type="InterPro" id="IPR005631">
    <property type="entry name" value="SDH"/>
</dbReference>
<dbReference type="Gene3D" id="1.10.150.250">
    <property type="entry name" value="Flavinator of succinate dehydrogenase"/>
    <property type="match status" value="1"/>
</dbReference>
<comment type="similarity">
    <text evidence="2">Belongs to the SdhE FAD assembly factor family.</text>
</comment>
<accession>A0ABS2BJH6</accession>
<dbReference type="EMBL" id="JAESND010000002">
    <property type="protein sequence ID" value="MBM3115570.1"/>
    <property type="molecule type" value="Genomic_DNA"/>
</dbReference>
<dbReference type="SUPFAM" id="SSF109910">
    <property type="entry name" value="YgfY-like"/>
    <property type="match status" value="1"/>
</dbReference>
<keyword evidence="7" id="KW-1185">Reference proteome</keyword>